<dbReference type="InterPro" id="IPR000781">
    <property type="entry name" value="ERH"/>
</dbReference>
<dbReference type="Proteomes" id="UP000039865">
    <property type="component" value="Unassembled WGS sequence"/>
</dbReference>
<dbReference type="InterPro" id="IPR035912">
    <property type="entry name" value="EHR_sf"/>
</dbReference>
<dbReference type="PANTHER" id="PTHR12373">
    <property type="entry name" value="ENHANCER OF RUDIMENTARY ERH"/>
    <property type="match status" value="1"/>
</dbReference>
<dbReference type="EMBL" id="CCKQ01015193">
    <property type="protein sequence ID" value="CDW86993.1"/>
    <property type="molecule type" value="Genomic_DNA"/>
</dbReference>
<dbReference type="PANTHER" id="PTHR12373:SF0">
    <property type="entry name" value="ENHANCER OF RUDIMENTARY HOMOLOG"/>
    <property type="match status" value="1"/>
</dbReference>
<proteinExistence type="inferred from homology"/>
<comment type="similarity">
    <text evidence="1 2">Belongs to the E(R) family.</text>
</comment>
<dbReference type="FunCoup" id="A0A078B1D1">
    <property type="interactions" value="427"/>
</dbReference>
<dbReference type="OMA" id="ESRTWSD"/>
<dbReference type="Pfam" id="PF01133">
    <property type="entry name" value="ER"/>
    <property type="match status" value="1"/>
</dbReference>
<dbReference type="Gene3D" id="3.30.2260.10">
    <property type="entry name" value="Enhancer of rudimentary"/>
    <property type="match status" value="1"/>
</dbReference>
<evidence type="ECO:0000313" key="3">
    <source>
        <dbReference type="EMBL" id="CDW86993.1"/>
    </source>
</evidence>
<sequence>MSATASTHTVVLLQFTEDENSRTYLDFDSINDALDGICQIYEQKLKVVNQDAQAITYDLCDLINYLDSIRDLSCLTYNDIQKTYIPHGRDWVKSKIYMSLKKQAK</sequence>
<evidence type="ECO:0000256" key="2">
    <source>
        <dbReference type="PIRNR" id="PIRNR016393"/>
    </source>
</evidence>
<dbReference type="OrthoDB" id="7887808at2759"/>
<evidence type="ECO:0000313" key="4">
    <source>
        <dbReference type="Proteomes" id="UP000039865"/>
    </source>
</evidence>
<comment type="function">
    <text evidence="2">May have a role in the cell cycle.</text>
</comment>
<reference evidence="3 4" key="1">
    <citation type="submission" date="2014-06" db="EMBL/GenBank/DDBJ databases">
        <authorList>
            <person name="Swart Estienne"/>
        </authorList>
    </citation>
    <scope>NUCLEOTIDE SEQUENCE [LARGE SCALE GENOMIC DNA]</scope>
    <source>
        <strain evidence="3 4">130c</strain>
    </source>
</reference>
<keyword evidence="2" id="KW-0131">Cell cycle</keyword>
<accession>A0A078B1D1</accession>
<evidence type="ECO:0000256" key="1">
    <source>
        <dbReference type="ARBA" id="ARBA00007491"/>
    </source>
</evidence>
<name>A0A078B1D1_STYLE</name>
<protein>
    <recommendedName>
        <fullName evidence="2">Enhancer of rudimentary homolog</fullName>
    </recommendedName>
</protein>
<dbReference type="InParanoid" id="A0A078B1D1"/>
<dbReference type="AlphaFoldDB" id="A0A078B1D1"/>
<organism evidence="3 4">
    <name type="scientific">Stylonychia lemnae</name>
    <name type="common">Ciliate</name>
    <dbReference type="NCBI Taxonomy" id="5949"/>
    <lineage>
        <taxon>Eukaryota</taxon>
        <taxon>Sar</taxon>
        <taxon>Alveolata</taxon>
        <taxon>Ciliophora</taxon>
        <taxon>Intramacronucleata</taxon>
        <taxon>Spirotrichea</taxon>
        <taxon>Stichotrichia</taxon>
        <taxon>Sporadotrichida</taxon>
        <taxon>Oxytrichidae</taxon>
        <taxon>Stylonychinae</taxon>
        <taxon>Stylonychia</taxon>
    </lineage>
</organism>
<dbReference type="PIRSF" id="PIRSF016393">
    <property type="entry name" value="Enh_rudimentary"/>
    <property type="match status" value="1"/>
</dbReference>
<dbReference type="SUPFAM" id="SSF143875">
    <property type="entry name" value="ERH-like"/>
    <property type="match status" value="1"/>
</dbReference>
<gene>
    <name evidence="3" type="primary">Contig10057.g10752</name>
    <name evidence="3" type="ORF">STYLEM_16095</name>
</gene>
<keyword evidence="4" id="KW-1185">Reference proteome</keyword>